<comment type="similarity">
    <text evidence="1">Belongs to the GPN-loop GTPase family.</text>
</comment>
<dbReference type="PANTHER" id="PTHR42708:SF1">
    <property type="entry name" value="GLIDING MOTILITY PROTEIN MGLA"/>
    <property type="match status" value="1"/>
</dbReference>
<dbReference type="Proteomes" id="UP001432209">
    <property type="component" value="Chromosome"/>
</dbReference>
<dbReference type="InterPro" id="IPR027417">
    <property type="entry name" value="P-loop_NTPase"/>
</dbReference>
<dbReference type="RefSeq" id="WP_051433597.1">
    <property type="nucleotide sequence ID" value="NZ_CP109495.1"/>
</dbReference>
<name>A0ABZ2A1K4_STRNV</name>
<keyword evidence="2" id="KW-0547">Nucleotide-binding</keyword>
<gene>
    <name evidence="5" type="ORF">OG442_06565</name>
</gene>
<accession>A0ABZ2A1K4</accession>
<dbReference type="InterPro" id="IPR052705">
    <property type="entry name" value="Gliding_Motility_GTPase"/>
</dbReference>
<evidence type="ECO:0000256" key="2">
    <source>
        <dbReference type="ARBA" id="ARBA00022741"/>
    </source>
</evidence>
<dbReference type="PANTHER" id="PTHR42708">
    <property type="entry name" value="ATP/GTP-BINDING PROTEIN-RELATED"/>
    <property type="match status" value="1"/>
</dbReference>
<proteinExistence type="inferred from homology"/>
<sequence>MSTSANPGPRAPEPVKILVAGGFGVGKTTFVGAVSEIRPLDTEARITALSEGTDDLTHLDGKTTTTVALDFGRRTLGEHVLYLFGTPGQDRFWFMWDDLIRGAIGAVVLTDTRRMEDAFAAVDFFEARELPFVIAVNHFDGSHRHTTDEIRDAMALSRSVPVLHLDARDKEDCRKALVAVVEHRLALTLATA</sequence>
<evidence type="ECO:0000256" key="3">
    <source>
        <dbReference type="ARBA" id="ARBA00022801"/>
    </source>
</evidence>
<keyword evidence="4" id="KW-0342">GTP-binding</keyword>
<dbReference type="Pfam" id="PF03029">
    <property type="entry name" value="ATP_bind_1"/>
    <property type="match status" value="1"/>
</dbReference>
<dbReference type="SUPFAM" id="SSF52540">
    <property type="entry name" value="P-loop containing nucleoside triphosphate hydrolases"/>
    <property type="match status" value="1"/>
</dbReference>
<keyword evidence="3" id="KW-0378">Hydrolase</keyword>
<dbReference type="InterPro" id="IPR004130">
    <property type="entry name" value="Gpn"/>
</dbReference>
<evidence type="ECO:0000313" key="6">
    <source>
        <dbReference type="Proteomes" id="UP001432209"/>
    </source>
</evidence>
<dbReference type="EMBL" id="CP109495">
    <property type="protein sequence ID" value="WUX51228.1"/>
    <property type="molecule type" value="Genomic_DNA"/>
</dbReference>
<evidence type="ECO:0000256" key="4">
    <source>
        <dbReference type="ARBA" id="ARBA00023134"/>
    </source>
</evidence>
<evidence type="ECO:0000256" key="1">
    <source>
        <dbReference type="ARBA" id="ARBA00005290"/>
    </source>
</evidence>
<dbReference type="CDD" id="cd00882">
    <property type="entry name" value="Ras_like_GTPase"/>
    <property type="match status" value="1"/>
</dbReference>
<organism evidence="5 6">
    <name type="scientific">Streptomyces niveus</name>
    <name type="common">Streptomyces spheroides</name>
    <dbReference type="NCBI Taxonomy" id="193462"/>
    <lineage>
        <taxon>Bacteria</taxon>
        <taxon>Bacillati</taxon>
        <taxon>Actinomycetota</taxon>
        <taxon>Actinomycetes</taxon>
        <taxon>Kitasatosporales</taxon>
        <taxon>Streptomycetaceae</taxon>
        <taxon>Streptomyces</taxon>
    </lineage>
</organism>
<dbReference type="Gene3D" id="3.40.50.300">
    <property type="entry name" value="P-loop containing nucleotide triphosphate hydrolases"/>
    <property type="match status" value="1"/>
</dbReference>
<keyword evidence="6" id="KW-1185">Reference proteome</keyword>
<reference evidence="5" key="1">
    <citation type="submission" date="2022-10" db="EMBL/GenBank/DDBJ databases">
        <title>The complete genomes of actinobacterial strains from the NBC collection.</title>
        <authorList>
            <person name="Joergensen T.S."/>
            <person name="Alvarez Arevalo M."/>
            <person name="Sterndorff E.B."/>
            <person name="Faurdal D."/>
            <person name="Vuksanovic O."/>
            <person name="Mourched A.-S."/>
            <person name="Charusanti P."/>
            <person name="Shaw S."/>
            <person name="Blin K."/>
            <person name="Weber T."/>
        </authorList>
    </citation>
    <scope>NUCLEOTIDE SEQUENCE</scope>
    <source>
        <strain evidence="5">NBC_01432</strain>
    </source>
</reference>
<evidence type="ECO:0000313" key="5">
    <source>
        <dbReference type="EMBL" id="WUX51228.1"/>
    </source>
</evidence>
<protein>
    <submittedName>
        <fullName evidence="5">ATP/GTP-binding protein</fullName>
    </submittedName>
</protein>